<evidence type="ECO:0000313" key="2">
    <source>
        <dbReference type="EMBL" id="GGI79526.1"/>
    </source>
</evidence>
<protein>
    <submittedName>
        <fullName evidence="2">ABC phospholipid uptake (Salvage) system anti-anti-sigma factor MlaB</fullName>
    </submittedName>
</protein>
<dbReference type="PROSITE" id="PS50801">
    <property type="entry name" value="STAS"/>
    <property type="match status" value="1"/>
</dbReference>
<reference evidence="2" key="1">
    <citation type="journal article" date="2014" name="Int. J. Syst. Evol. Microbiol.">
        <title>Complete genome sequence of Corynebacterium casei LMG S-19264T (=DSM 44701T), isolated from a smear-ripened cheese.</title>
        <authorList>
            <consortium name="US DOE Joint Genome Institute (JGI-PGF)"/>
            <person name="Walter F."/>
            <person name="Albersmeier A."/>
            <person name="Kalinowski J."/>
            <person name="Ruckert C."/>
        </authorList>
    </citation>
    <scope>NUCLEOTIDE SEQUENCE</scope>
    <source>
        <strain evidence="2">JCM 30804</strain>
    </source>
</reference>
<dbReference type="Proteomes" id="UP000613743">
    <property type="component" value="Unassembled WGS sequence"/>
</dbReference>
<dbReference type="Pfam" id="PF13466">
    <property type="entry name" value="STAS_2"/>
    <property type="match status" value="1"/>
</dbReference>
<dbReference type="InterPro" id="IPR002645">
    <property type="entry name" value="STAS_dom"/>
</dbReference>
<keyword evidence="3" id="KW-1185">Reference proteome</keyword>
<sequence length="98" mass="10899">MASFNEHANQCNLSGRLSATEVKSLWSQRTQILSSDIQQLNLSRLEFADSAGVAFLLELLAIQRTLNPNFKLVAPAAQLEKLIALYDLEKFFESKGDA</sequence>
<feature type="domain" description="STAS" evidence="1">
    <location>
        <begin position="13"/>
        <end position="98"/>
    </location>
</feature>
<evidence type="ECO:0000259" key="1">
    <source>
        <dbReference type="PROSITE" id="PS50801"/>
    </source>
</evidence>
<organism evidence="2 3">
    <name type="scientific">Shewanella gelidii</name>
    <dbReference type="NCBI Taxonomy" id="1642821"/>
    <lineage>
        <taxon>Bacteria</taxon>
        <taxon>Pseudomonadati</taxon>
        <taxon>Pseudomonadota</taxon>
        <taxon>Gammaproteobacteria</taxon>
        <taxon>Alteromonadales</taxon>
        <taxon>Shewanellaceae</taxon>
        <taxon>Shewanella</taxon>
    </lineage>
</organism>
<dbReference type="PANTHER" id="PTHR35849:SF1">
    <property type="entry name" value="INTERMEMBRANE PHOSPHOLIPID TRANSPORT SYSTEM BINDING PROTEIN MLAB"/>
    <property type="match status" value="1"/>
</dbReference>
<gene>
    <name evidence="2" type="primary">mlaB</name>
    <name evidence="2" type="ORF">GCM10009332_16160</name>
</gene>
<dbReference type="AlphaFoldDB" id="A0A917JR50"/>
<dbReference type="RefSeq" id="WP_188919671.1">
    <property type="nucleotide sequence ID" value="NZ_BMPZ01000003.1"/>
</dbReference>
<reference evidence="2" key="2">
    <citation type="submission" date="2020-09" db="EMBL/GenBank/DDBJ databases">
        <authorList>
            <person name="Sun Q."/>
            <person name="Ohkuma M."/>
        </authorList>
    </citation>
    <scope>NUCLEOTIDE SEQUENCE</scope>
    <source>
        <strain evidence="2">JCM 30804</strain>
    </source>
</reference>
<comment type="caution">
    <text evidence="2">The sequence shown here is derived from an EMBL/GenBank/DDBJ whole genome shotgun (WGS) entry which is preliminary data.</text>
</comment>
<proteinExistence type="predicted"/>
<evidence type="ECO:0000313" key="3">
    <source>
        <dbReference type="Proteomes" id="UP000613743"/>
    </source>
</evidence>
<dbReference type="InterPro" id="IPR052746">
    <property type="entry name" value="MlaB_ABC_Transporter"/>
</dbReference>
<dbReference type="EMBL" id="BMPZ01000003">
    <property type="protein sequence ID" value="GGI79526.1"/>
    <property type="molecule type" value="Genomic_DNA"/>
</dbReference>
<name>A0A917JR50_9GAMM</name>
<accession>A0A917JR50</accession>
<dbReference type="CDD" id="cd07043">
    <property type="entry name" value="STAS_anti-anti-sigma_factors"/>
    <property type="match status" value="1"/>
</dbReference>
<dbReference type="InterPro" id="IPR058548">
    <property type="entry name" value="MlaB-like_STAS"/>
</dbReference>
<dbReference type="SUPFAM" id="SSF52091">
    <property type="entry name" value="SpoIIaa-like"/>
    <property type="match status" value="1"/>
</dbReference>
<dbReference type="PANTHER" id="PTHR35849">
    <property type="entry name" value="BLR2341 PROTEIN"/>
    <property type="match status" value="1"/>
</dbReference>
<dbReference type="Gene3D" id="3.30.750.24">
    <property type="entry name" value="STAS domain"/>
    <property type="match status" value="1"/>
</dbReference>
<dbReference type="InterPro" id="IPR036513">
    <property type="entry name" value="STAS_dom_sf"/>
</dbReference>